<dbReference type="Proteomes" id="UP001055879">
    <property type="component" value="Linkage Group LG09"/>
</dbReference>
<sequence>MKWSSVLDLLVEVSMQNFDFSSHFEDIVLWSLDDLVSKVSTLNKDRELGDAYTEIKALKYHEHLKEKAVEEVLLLFAFLQSIITIEFYVL</sequence>
<name>A0ACB9A2X3_ARCLA</name>
<evidence type="ECO:0000313" key="2">
    <source>
        <dbReference type="Proteomes" id="UP001055879"/>
    </source>
</evidence>
<accession>A0ACB9A2X3</accession>
<proteinExistence type="predicted"/>
<protein>
    <submittedName>
        <fullName evidence="1">Uncharacterized protein</fullName>
    </submittedName>
</protein>
<gene>
    <name evidence="1" type="ORF">L6452_28482</name>
</gene>
<comment type="caution">
    <text evidence="1">The sequence shown here is derived from an EMBL/GenBank/DDBJ whole genome shotgun (WGS) entry which is preliminary data.</text>
</comment>
<reference evidence="2" key="1">
    <citation type="journal article" date="2022" name="Mol. Ecol. Resour.">
        <title>The genomes of chicory, endive, great burdock and yacon provide insights into Asteraceae palaeo-polyploidization history and plant inulin production.</title>
        <authorList>
            <person name="Fan W."/>
            <person name="Wang S."/>
            <person name="Wang H."/>
            <person name="Wang A."/>
            <person name="Jiang F."/>
            <person name="Liu H."/>
            <person name="Zhao H."/>
            <person name="Xu D."/>
            <person name="Zhang Y."/>
        </authorList>
    </citation>
    <scope>NUCLEOTIDE SEQUENCE [LARGE SCALE GENOMIC DNA]</scope>
    <source>
        <strain evidence="2">cv. Niubang</strain>
    </source>
</reference>
<dbReference type="EMBL" id="CM042055">
    <property type="protein sequence ID" value="KAI3702730.1"/>
    <property type="molecule type" value="Genomic_DNA"/>
</dbReference>
<evidence type="ECO:0000313" key="1">
    <source>
        <dbReference type="EMBL" id="KAI3702730.1"/>
    </source>
</evidence>
<reference evidence="1 2" key="2">
    <citation type="journal article" date="2022" name="Mol. Ecol. Resour.">
        <title>The genomes of chicory, endive, great burdock and yacon provide insights into Asteraceae paleo-polyploidization history and plant inulin production.</title>
        <authorList>
            <person name="Fan W."/>
            <person name="Wang S."/>
            <person name="Wang H."/>
            <person name="Wang A."/>
            <person name="Jiang F."/>
            <person name="Liu H."/>
            <person name="Zhao H."/>
            <person name="Xu D."/>
            <person name="Zhang Y."/>
        </authorList>
    </citation>
    <scope>NUCLEOTIDE SEQUENCE [LARGE SCALE GENOMIC DNA]</scope>
    <source>
        <strain evidence="2">cv. Niubang</strain>
    </source>
</reference>
<organism evidence="1 2">
    <name type="scientific">Arctium lappa</name>
    <name type="common">Greater burdock</name>
    <name type="synonym">Lappa major</name>
    <dbReference type="NCBI Taxonomy" id="4217"/>
    <lineage>
        <taxon>Eukaryota</taxon>
        <taxon>Viridiplantae</taxon>
        <taxon>Streptophyta</taxon>
        <taxon>Embryophyta</taxon>
        <taxon>Tracheophyta</taxon>
        <taxon>Spermatophyta</taxon>
        <taxon>Magnoliopsida</taxon>
        <taxon>eudicotyledons</taxon>
        <taxon>Gunneridae</taxon>
        <taxon>Pentapetalae</taxon>
        <taxon>asterids</taxon>
        <taxon>campanulids</taxon>
        <taxon>Asterales</taxon>
        <taxon>Asteraceae</taxon>
        <taxon>Carduoideae</taxon>
        <taxon>Cardueae</taxon>
        <taxon>Arctiinae</taxon>
        <taxon>Arctium</taxon>
    </lineage>
</organism>
<keyword evidence="2" id="KW-1185">Reference proteome</keyword>